<gene>
    <name evidence="2" type="ORF">AVDCRST_MAG66-3489</name>
</gene>
<dbReference type="InterPro" id="IPR001173">
    <property type="entry name" value="Glyco_trans_2-like"/>
</dbReference>
<proteinExistence type="predicted"/>
<reference evidence="2" key="1">
    <citation type="submission" date="2020-02" db="EMBL/GenBank/DDBJ databases">
        <authorList>
            <person name="Meier V. D."/>
        </authorList>
    </citation>
    <scope>NUCLEOTIDE SEQUENCE</scope>
    <source>
        <strain evidence="2">AVDCRST_MAG66</strain>
    </source>
</reference>
<organism evidence="2">
    <name type="scientific">uncultured Pseudonocardia sp</name>
    <dbReference type="NCBI Taxonomy" id="211455"/>
    <lineage>
        <taxon>Bacteria</taxon>
        <taxon>Bacillati</taxon>
        <taxon>Actinomycetota</taxon>
        <taxon>Actinomycetes</taxon>
        <taxon>Pseudonocardiales</taxon>
        <taxon>Pseudonocardiaceae</taxon>
        <taxon>Pseudonocardia</taxon>
        <taxon>environmental samples</taxon>
    </lineage>
</organism>
<dbReference type="InterPro" id="IPR029044">
    <property type="entry name" value="Nucleotide-diphossugar_trans"/>
</dbReference>
<evidence type="ECO:0000313" key="2">
    <source>
        <dbReference type="EMBL" id="CAA9434539.1"/>
    </source>
</evidence>
<dbReference type="EMBL" id="CADCUS010000499">
    <property type="protein sequence ID" value="CAA9434539.1"/>
    <property type="molecule type" value="Genomic_DNA"/>
</dbReference>
<feature type="domain" description="Glycosyltransferase 2-like" evidence="1">
    <location>
        <begin position="39"/>
        <end position="132"/>
    </location>
</feature>
<sequence length="260" mass="28527">MSDPLLTIGYSVLGSRLGALQLPAPRADVEVLVVVQGAPAEPSAEGRPDVRYLFLDTWGVSKSRNAVLDHARGEFVIFGDDDITFDEAGIRRVLEELERDDRLGLVLAAAADERGRLRKRYPRRSTRLHRWNAGKAATYEMVLRRAAFARVGVRFDEEFGAGAEKYLGDEYILIADALRHDLQCRFFPQVVATHPATSSGSGFGTARDAAARAAVFDRVFGRIAPVARLAFVLRSPRRFGSVRVAAGFVTGRVSRSSTPP</sequence>
<accession>A0A6J4QA22</accession>
<dbReference type="AlphaFoldDB" id="A0A6J4QA22"/>
<dbReference type="SUPFAM" id="SSF53448">
    <property type="entry name" value="Nucleotide-diphospho-sugar transferases"/>
    <property type="match status" value="1"/>
</dbReference>
<evidence type="ECO:0000259" key="1">
    <source>
        <dbReference type="Pfam" id="PF00535"/>
    </source>
</evidence>
<protein>
    <recommendedName>
        <fullName evidence="1">Glycosyltransferase 2-like domain-containing protein</fullName>
    </recommendedName>
</protein>
<dbReference type="Pfam" id="PF00535">
    <property type="entry name" value="Glycos_transf_2"/>
    <property type="match status" value="1"/>
</dbReference>
<dbReference type="CDD" id="cd00761">
    <property type="entry name" value="Glyco_tranf_GTA_type"/>
    <property type="match status" value="1"/>
</dbReference>
<dbReference type="Gene3D" id="3.90.550.10">
    <property type="entry name" value="Spore Coat Polysaccharide Biosynthesis Protein SpsA, Chain A"/>
    <property type="match status" value="1"/>
</dbReference>
<name>A0A6J4QA22_9PSEU</name>